<evidence type="ECO:0000256" key="11">
    <source>
        <dbReference type="RuleBase" id="RU362091"/>
    </source>
</evidence>
<dbReference type="GO" id="GO:0006811">
    <property type="term" value="P:monoatomic ion transport"/>
    <property type="evidence" value="ECO:0007669"/>
    <property type="project" value="UniProtKB-KW"/>
</dbReference>
<evidence type="ECO:0000256" key="10">
    <source>
        <dbReference type="ARBA" id="ARBA00023136"/>
    </source>
</evidence>
<keyword evidence="6" id="KW-0769">Symport</keyword>
<dbReference type="PROSITE" id="PS00456">
    <property type="entry name" value="NA_SOLUT_SYMP_1"/>
    <property type="match status" value="1"/>
</dbReference>
<name>A0A917LQ61_9MICC</name>
<dbReference type="PANTHER" id="PTHR48086:SF6">
    <property type="entry name" value="CATION_ACETATE SYMPORTER ACTP"/>
    <property type="match status" value="1"/>
</dbReference>
<dbReference type="GO" id="GO:0006847">
    <property type="term" value="P:plasma membrane acetate transport"/>
    <property type="evidence" value="ECO:0007669"/>
    <property type="project" value="TreeGrafter"/>
</dbReference>
<feature type="transmembrane region" description="Helical" evidence="12">
    <location>
        <begin position="45"/>
        <end position="68"/>
    </location>
</feature>
<feature type="transmembrane region" description="Helical" evidence="12">
    <location>
        <begin position="267"/>
        <end position="292"/>
    </location>
</feature>
<dbReference type="PROSITE" id="PS50283">
    <property type="entry name" value="NA_SOLUT_SYMP_3"/>
    <property type="match status" value="1"/>
</dbReference>
<feature type="transmembrane region" description="Helical" evidence="12">
    <location>
        <begin position="183"/>
        <end position="202"/>
    </location>
</feature>
<evidence type="ECO:0000256" key="7">
    <source>
        <dbReference type="ARBA" id="ARBA00022989"/>
    </source>
</evidence>
<feature type="transmembrane region" description="Helical" evidence="12">
    <location>
        <begin position="461"/>
        <end position="479"/>
    </location>
</feature>
<keyword evidence="14" id="KW-1185">Reference proteome</keyword>
<evidence type="ECO:0000256" key="12">
    <source>
        <dbReference type="SAM" id="Phobius"/>
    </source>
</evidence>
<organism evidence="13 14">
    <name type="scientific">Kocuria dechangensis</name>
    <dbReference type="NCBI Taxonomy" id="1176249"/>
    <lineage>
        <taxon>Bacteria</taxon>
        <taxon>Bacillati</taxon>
        <taxon>Actinomycetota</taxon>
        <taxon>Actinomycetes</taxon>
        <taxon>Micrococcales</taxon>
        <taxon>Micrococcaceae</taxon>
        <taxon>Kocuria</taxon>
    </lineage>
</organism>
<dbReference type="Gene3D" id="1.20.1730.10">
    <property type="entry name" value="Sodium/glucose cotransporter"/>
    <property type="match status" value="1"/>
</dbReference>
<dbReference type="InterPro" id="IPR050277">
    <property type="entry name" value="Sodium:Solute_Symporter"/>
</dbReference>
<dbReference type="Pfam" id="PF00474">
    <property type="entry name" value="SSF"/>
    <property type="match status" value="1"/>
</dbReference>
<proteinExistence type="inferred from homology"/>
<dbReference type="Proteomes" id="UP000638848">
    <property type="component" value="Unassembled WGS sequence"/>
</dbReference>
<dbReference type="AlphaFoldDB" id="A0A917LQ61"/>
<evidence type="ECO:0000256" key="4">
    <source>
        <dbReference type="ARBA" id="ARBA00022475"/>
    </source>
</evidence>
<feature type="transmembrane region" description="Helical" evidence="12">
    <location>
        <begin position="427"/>
        <end position="449"/>
    </location>
</feature>
<evidence type="ECO:0000256" key="3">
    <source>
        <dbReference type="ARBA" id="ARBA00022448"/>
    </source>
</evidence>
<dbReference type="GO" id="GO:0005886">
    <property type="term" value="C:plasma membrane"/>
    <property type="evidence" value="ECO:0007669"/>
    <property type="project" value="UniProtKB-SubCell"/>
</dbReference>
<keyword evidence="8" id="KW-0915">Sodium</keyword>
<feature type="transmembrane region" description="Helical" evidence="12">
    <location>
        <begin position="151"/>
        <end position="176"/>
    </location>
</feature>
<dbReference type="InterPro" id="IPR018212">
    <property type="entry name" value="Na/solute_symporter_CS"/>
</dbReference>
<evidence type="ECO:0000313" key="13">
    <source>
        <dbReference type="EMBL" id="GGG48566.1"/>
    </source>
</evidence>
<protein>
    <submittedName>
        <fullName evidence="13">Symporter YwcA</fullName>
    </submittedName>
</protein>
<dbReference type="InterPro" id="IPR001734">
    <property type="entry name" value="Na/solute_symporter"/>
</dbReference>
<dbReference type="PANTHER" id="PTHR48086">
    <property type="entry name" value="SODIUM/PROLINE SYMPORTER-RELATED"/>
    <property type="match status" value="1"/>
</dbReference>
<keyword evidence="4" id="KW-1003">Cell membrane</keyword>
<evidence type="ECO:0000256" key="9">
    <source>
        <dbReference type="ARBA" id="ARBA00023065"/>
    </source>
</evidence>
<evidence type="ECO:0000256" key="5">
    <source>
        <dbReference type="ARBA" id="ARBA00022692"/>
    </source>
</evidence>
<feature type="transmembrane region" description="Helical" evidence="12">
    <location>
        <begin position="119"/>
        <end position="145"/>
    </location>
</feature>
<evidence type="ECO:0000256" key="2">
    <source>
        <dbReference type="ARBA" id="ARBA00006434"/>
    </source>
</evidence>
<dbReference type="RefSeq" id="WP_188534619.1">
    <property type="nucleotide sequence ID" value="NZ_BMEQ01000003.1"/>
</dbReference>
<comment type="subcellular location">
    <subcellularLocation>
        <location evidence="1">Cell membrane</location>
        <topology evidence="1">Multi-pass membrane protein</topology>
    </subcellularLocation>
</comment>
<evidence type="ECO:0000313" key="14">
    <source>
        <dbReference type="Proteomes" id="UP000638848"/>
    </source>
</evidence>
<keyword evidence="3" id="KW-0813">Transport</keyword>
<dbReference type="NCBIfam" id="TIGR00813">
    <property type="entry name" value="sss"/>
    <property type="match status" value="1"/>
</dbReference>
<feature type="transmembrane region" description="Helical" evidence="12">
    <location>
        <begin position="320"/>
        <end position="349"/>
    </location>
</feature>
<feature type="transmembrane region" description="Helical" evidence="12">
    <location>
        <begin position="234"/>
        <end position="255"/>
    </location>
</feature>
<feature type="transmembrane region" description="Helical" evidence="12">
    <location>
        <begin position="395"/>
        <end position="415"/>
    </location>
</feature>
<feature type="transmembrane region" description="Helical" evidence="12">
    <location>
        <begin position="370"/>
        <end position="389"/>
    </location>
</feature>
<evidence type="ECO:0000256" key="1">
    <source>
        <dbReference type="ARBA" id="ARBA00004651"/>
    </source>
</evidence>
<feature type="transmembrane region" description="Helical" evidence="12">
    <location>
        <begin position="74"/>
        <end position="92"/>
    </location>
</feature>
<dbReference type="InterPro" id="IPR038377">
    <property type="entry name" value="Na/Glc_symporter_sf"/>
</dbReference>
<keyword evidence="10 12" id="KW-0472">Membrane</keyword>
<dbReference type="GO" id="GO:0015293">
    <property type="term" value="F:symporter activity"/>
    <property type="evidence" value="ECO:0007669"/>
    <property type="project" value="UniProtKB-KW"/>
</dbReference>
<dbReference type="GO" id="GO:0015123">
    <property type="term" value="F:acetate transmembrane transporter activity"/>
    <property type="evidence" value="ECO:0007669"/>
    <property type="project" value="TreeGrafter"/>
</dbReference>
<evidence type="ECO:0000256" key="6">
    <source>
        <dbReference type="ARBA" id="ARBA00022847"/>
    </source>
</evidence>
<accession>A0A917LQ61</accession>
<dbReference type="EMBL" id="BMEQ01000003">
    <property type="protein sequence ID" value="GGG48566.1"/>
    <property type="molecule type" value="Genomic_DNA"/>
</dbReference>
<comment type="similarity">
    <text evidence="2 11">Belongs to the sodium:solute symporter (SSF) (TC 2.A.21) family.</text>
</comment>
<reference evidence="13" key="2">
    <citation type="submission" date="2020-09" db="EMBL/GenBank/DDBJ databases">
        <authorList>
            <person name="Sun Q."/>
            <person name="Zhou Y."/>
        </authorList>
    </citation>
    <scope>NUCLEOTIDE SEQUENCE</scope>
    <source>
        <strain evidence="13">CGMCC 1.12187</strain>
    </source>
</reference>
<keyword evidence="5 12" id="KW-0812">Transmembrane</keyword>
<gene>
    <name evidence="13" type="primary">ywcA</name>
    <name evidence="13" type="ORF">GCM10011374_08700</name>
</gene>
<keyword evidence="7 12" id="KW-1133">Transmembrane helix</keyword>
<comment type="caution">
    <text evidence="13">The sequence shown here is derived from an EMBL/GenBank/DDBJ whole genome shotgun (WGS) entry which is preliminary data.</text>
</comment>
<evidence type="ECO:0000256" key="8">
    <source>
        <dbReference type="ARBA" id="ARBA00023053"/>
    </source>
</evidence>
<sequence length="521" mass="54970">MSTEASVLFAVFVAITLYITYWAGKRNKSVESHLVATGSISGRQNGVAIAGDFISAATFLGTTGAIALGGFNGFYLAVYIPIAFLLAMLLIAEPLRNLGHFTLGDVLATRFRGDGVRGAIATSSIVVSLLYMVAQFVGAALLIQLLFGLDYVVAAVIIGVLTTLYTLVGGMLATTYIQIIKTVLLLLAGILLLMFVLAQFGWNPLEVFRRVDEATGGKMLQPTRAGAAAQWEQFSLIFGVTLGVLGLPHVMIRFLTVKDSRAARTSAVTSIWIFACFLITLPVLAYAGLLLIDEQRFAAAAKSGGNMTMPLLASTLGGDLLLAFVSAVAFATILAALSGLVIATTGAISHDIYGKLLRKGAVDHTQQLKVARIATVSSAVVAMLVALLVQNQNVAFLATLAIAVAASANLPALLFTMYARRATAKGVMWGMIAGLVTAVGMILVSPIFLQESALIPLKSPGLISIPVGFLVMWLVSLATQPRNEDKVEADLLFDRIRFQATTGIDPGDPASVPPSQRIAAH</sequence>
<dbReference type="CDD" id="cd11480">
    <property type="entry name" value="SLC5sbd_u4"/>
    <property type="match status" value="1"/>
</dbReference>
<feature type="transmembrane region" description="Helical" evidence="12">
    <location>
        <begin position="6"/>
        <end position="24"/>
    </location>
</feature>
<reference evidence="13" key="1">
    <citation type="journal article" date="2014" name="Int. J. Syst. Evol. Microbiol.">
        <title>Complete genome sequence of Corynebacterium casei LMG S-19264T (=DSM 44701T), isolated from a smear-ripened cheese.</title>
        <authorList>
            <consortium name="US DOE Joint Genome Institute (JGI-PGF)"/>
            <person name="Walter F."/>
            <person name="Albersmeier A."/>
            <person name="Kalinowski J."/>
            <person name="Ruckert C."/>
        </authorList>
    </citation>
    <scope>NUCLEOTIDE SEQUENCE</scope>
    <source>
        <strain evidence="13">CGMCC 1.12187</strain>
    </source>
</reference>
<keyword evidence="9" id="KW-0406">Ion transport</keyword>